<reference evidence="4 5" key="1">
    <citation type="submission" date="2018-04" db="EMBL/GenBank/DDBJ databases">
        <title>Genomic Encyclopedia of Archaeal and Bacterial Type Strains, Phase II (KMG-II): from individual species to whole genera.</title>
        <authorList>
            <person name="Goeker M."/>
        </authorList>
    </citation>
    <scope>NUCLEOTIDE SEQUENCE [LARGE SCALE GENOMIC DNA]</scope>
    <source>
        <strain evidence="4 5">DSM 29955</strain>
    </source>
</reference>
<keyword evidence="2 4" id="KW-0436">Ligase</keyword>
<dbReference type="AlphaFoldDB" id="A0A2T6K699"/>
<sequence>MANILQDFANAVQRHPTRVAIVDGKGRETTFAQLQSRADQYAAAWHRKGITKGSRVLLAMPLDAGLYASLAALWSLGATVILPEPATGLAGLRHAAKVAGVTAFCSTGSYGLLKFIVPELWSLPHLRPASGPAGLSGRVAVADSDVALISFTSGTTDAPKAIPRSHGFLSAQHHAIAPLLDSTKAERDLVAFPVFVLINIACGQTSVLPNWKMSRLAAVTPAHVAGWISAQHVTRALVPPSLCDKLAKADLPALLHTVFTGGGPVFPDMLDRLQGTEPDLRLCCVYGSTEAEPIAHLDADTIATADRTNMQNGGGLIVGKPVKGLQLRIVDDEIQVAGAHVNAGYLDPRHDAENKIKDGTTIWHRTGDAGRLDDQGRLWLLGRIGSDVSLAGKGTYPFAIEVAVRGWQGVEQCALIENKGAACLVIGGDPAHLADWQAQASLLHITDVRQIARIPMDRRHASKVDRSALKAWLRT</sequence>
<feature type="domain" description="AMP-dependent synthetase/ligase" evidence="3">
    <location>
        <begin position="8"/>
        <end position="334"/>
    </location>
</feature>
<dbReference type="InterPro" id="IPR000873">
    <property type="entry name" value="AMP-dep_synth/lig_dom"/>
</dbReference>
<evidence type="ECO:0000256" key="1">
    <source>
        <dbReference type="ARBA" id="ARBA00006432"/>
    </source>
</evidence>
<proteinExistence type="inferred from homology"/>
<dbReference type="Gene3D" id="3.40.50.12780">
    <property type="entry name" value="N-terminal domain of ligase-like"/>
    <property type="match status" value="1"/>
</dbReference>
<dbReference type="GO" id="GO:0031956">
    <property type="term" value="F:medium-chain fatty acid-CoA ligase activity"/>
    <property type="evidence" value="ECO:0007669"/>
    <property type="project" value="TreeGrafter"/>
</dbReference>
<dbReference type="InterPro" id="IPR042099">
    <property type="entry name" value="ANL_N_sf"/>
</dbReference>
<evidence type="ECO:0000256" key="2">
    <source>
        <dbReference type="ARBA" id="ARBA00022598"/>
    </source>
</evidence>
<dbReference type="PANTHER" id="PTHR43201:SF5">
    <property type="entry name" value="MEDIUM-CHAIN ACYL-COA LIGASE ACSF2, MITOCHONDRIAL"/>
    <property type="match status" value="1"/>
</dbReference>
<dbReference type="RefSeq" id="WP_108388901.1">
    <property type="nucleotide sequence ID" value="NZ_QBUD01000021.1"/>
</dbReference>
<dbReference type="Proteomes" id="UP000244523">
    <property type="component" value="Unassembled WGS sequence"/>
</dbReference>
<comment type="caution">
    <text evidence="4">The sequence shown here is derived from an EMBL/GenBank/DDBJ whole genome shotgun (WGS) entry which is preliminary data.</text>
</comment>
<keyword evidence="5" id="KW-1185">Reference proteome</keyword>
<organism evidence="4 5">
    <name type="scientific">Yoonia sediminilitoris</name>
    <dbReference type="NCBI Taxonomy" id="1286148"/>
    <lineage>
        <taxon>Bacteria</taxon>
        <taxon>Pseudomonadati</taxon>
        <taxon>Pseudomonadota</taxon>
        <taxon>Alphaproteobacteria</taxon>
        <taxon>Rhodobacterales</taxon>
        <taxon>Paracoccaceae</taxon>
        <taxon>Yoonia</taxon>
    </lineage>
</organism>
<dbReference type="GO" id="GO:0006631">
    <property type="term" value="P:fatty acid metabolic process"/>
    <property type="evidence" value="ECO:0007669"/>
    <property type="project" value="TreeGrafter"/>
</dbReference>
<dbReference type="PANTHER" id="PTHR43201">
    <property type="entry name" value="ACYL-COA SYNTHETASE"/>
    <property type="match status" value="1"/>
</dbReference>
<comment type="similarity">
    <text evidence="1">Belongs to the ATP-dependent AMP-binding enzyme family.</text>
</comment>
<evidence type="ECO:0000259" key="3">
    <source>
        <dbReference type="Pfam" id="PF00501"/>
    </source>
</evidence>
<accession>A0A2T6K699</accession>
<gene>
    <name evidence="4" type="ORF">C8N45_12124</name>
</gene>
<dbReference type="SUPFAM" id="SSF56801">
    <property type="entry name" value="Acetyl-CoA synthetase-like"/>
    <property type="match status" value="1"/>
</dbReference>
<dbReference type="OrthoDB" id="9803968at2"/>
<dbReference type="EMBL" id="QBUD01000021">
    <property type="protein sequence ID" value="PUB10168.1"/>
    <property type="molecule type" value="Genomic_DNA"/>
</dbReference>
<protein>
    <submittedName>
        <fullName evidence="4">Acyl-CoA synthetase (AMP-forming)/AMP-acid ligase II</fullName>
    </submittedName>
</protein>
<dbReference type="Pfam" id="PF00501">
    <property type="entry name" value="AMP-binding"/>
    <property type="match status" value="1"/>
</dbReference>
<name>A0A2T6K699_9RHOB</name>
<evidence type="ECO:0000313" key="5">
    <source>
        <dbReference type="Proteomes" id="UP000244523"/>
    </source>
</evidence>
<evidence type="ECO:0000313" key="4">
    <source>
        <dbReference type="EMBL" id="PUB10168.1"/>
    </source>
</evidence>